<dbReference type="Proteomes" id="UP000515121">
    <property type="component" value="Unplaced"/>
</dbReference>
<evidence type="ECO:0000313" key="4">
    <source>
        <dbReference type="RefSeq" id="XP_022737213.1"/>
    </source>
</evidence>
<dbReference type="InterPro" id="IPR025521">
    <property type="entry name" value="Neprosin_propep"/>
</dbReference>
<dbReference type="KEGG" id="dzi:111290082"/>
<reference evidence="4" key="1">
    <citation type="submission" date="2025-08" db="UniProtKB">
        <authorList>
            <consortium name="RefSeq"/>
        </authorList>
    </citation>
    <scope>IDENTIFICATION</scope>
    <source>
        <tissue evidence="4">Fruit stalk</tissue>
    </source>
</reference>
<feature type="transmembrane region" description="Helical" evidence="1">
    <location>
        <begin position="100"/>
        <end position="119"/>
    </location>
</feature>
<dbReference type="GeneID" id="111290082"/>
<evidence type="ECO:0000313" key="3">
    <source>
        <dbReference type="Proteomes" id="UP000515121"/>
    </source>
</evidence>
<dbReference type="Gene3D" id="3.90.1320.10">
    <property type="entry name" value="Outer-capsid protein sigma 3, large lobe"/>
    <property type="match status" value="1"/>
</dbReference>
<accession>A0A6P5Y9T3</accession>
<name>A0A6P5Y9T3_DURZI</name>
<dbReference type="Pfam" id="PF03080">
    <property type="entry name" value="Neprosin"/>
    <property type="match status" value="1"/>
</dbReference>
<protein>
    <submittedName>
        <fullName evidence="4">Uncharacterized protein LOC111290082</fullName>
    </submittedName>
</protein>
<sequence length="541" mass="62149">MVYTKSKQLLSVMINVFQQKTYYLFFFYGQENLELCVYMQLVTNYNKLAFTFLYKTVKVMTFHVYKWLDLCKESKRELNCSWQNMEARFMMMAAGHSRNFILMLMLMQVFAVLLGVHAVEEWKTLSEEENLEMERQLKVINKPPIKSFRTEHGDILDCIDMYKQHAFDHPLLKDHKIQMRPKRIPKEMKGGKSPRLLPKNIRCPPGSVLIKRTTKEDLIMAKKIKALGLNYPTSSRFHNTGAAPNGFGTNPRNIVSAYAEYTKHNFGAKATMNVWNPRVSPNQFSFSNIWIANGPLETVNAIQAGWGVQPSLFSSNYTRLITLWTADGYKNTGCYNYLCPGFVQVSSEISLGLVLKEISTYNGTQADIEISIFKDGEWWFTFFNKVVGYWPEKVFTYMYGGANFVFWGGQVYSPSNEPSPEMGSGHFPQDGHDRKSGYFKQLQLWDNVNFVYPDGNFVKVNSDKPQCYNAQTTPDGDAIDLFYGGPGQLYMNELLNPEDFRKRKGWKILTGAISCSTSFTYMPISAKNLIKKRLGLSKETV</sequence>
<dbReference type="OrthoDB" id="1863773at2759"/>
<keyword evidence="1" id="KW-0472">Membrane</keyword>
<feature type="domain" description="Neprosin PEP catalytic" evidence="2">
    <location>
        <begin position="246"/>
        <end position="490"/>
    </location>
</feature>
<keyword evidence="3" id="KW-1185">Reference proteome</keyword>
<dbReference type="InterPro" id="IPR004314">
    <property type="entry name" value="Neprosin"/>
</dbReference>
<dbReference type="PANTHER" id="PTHR31589">
    <property type="entry name" value="PROTEIN, PUTATIVE (DUF239)-RELATED-RELATED"/>
    <property type="match status" value="1"/>
</dbReference>
<dbReference type="PANTHER" id="PTHR31589:SF235">
    <property type="entry name" value="PROTEIN, PUTATIVE (DUF239)-RELATED"/>
    <property type="match status" value="1"/>
</dbReference>
<dbReference type="RefSeq" id="XP_022737213.1">
    <property type="nucleotide sequence ID" value="XM_022881478.1"/>
</dbReference>
<evidence type="ECO:0000259" key="2">
    <source>
        <dbReference type="PROSITE" id="PS52045"/>
    </source>
</evidence>
<dbReference type="InterPro" id="IPR053168">
    <property type="entry name" value="Glutamic_endopeptidase"/>
</dbReference>
<proteinExistence type="predicted"/>
<keyword evidence="1" id="KW-0812">Transmembrane</keyword>
<dbReference type="Pfam" id="PF14365">
    <property type="entry name" value="Neprosin_AP"/>
    <property type="match status" value="1"/>
</dbReference>
<evidence type="ECO:0000256" key="1">
    <source>
        <dbReference type="SAM" id="Phobius"/>
    </source>
</evidence>
<keyword evidence="1" id="KW-1133">Transmembrane helix</keyword>
<dbReference type="PROSITE" id="PS52045">
    <property type="entry name" value="NEPROSIN_PEP_CD"/>
    <property type="match status" value="1"/>
</dbReference>
<dbReference type="AlphaFoldDB" id="A0A6P5Y9T3"/>
<organism evidence="3 4">
    <name type="scientific">Durio zibethinus</name>
    <name type="common">Durian</name>
    <dbReference type="NCBI Taxonomy" id="66656"/>
    <lineage>
        <taxon>Eukaryota</taxon>
        <taxon>Viridiplantae</taxon>
        <taxon>Streptophyta</taxon>
        <taxon>Embryophyta</taxon>
        <taxon>Tracheophyta</taxon>
        <taxon>Spermatophyta</taxon>
        <taxon>Magnoliopsida</taxon>
        <taxon>eudicotyledons</taxon>
        <taxon>Gunneridae</taxon>
        <taxon>Pentapetalae</taxon>
        <taxon>rosids</taxon>
        <taxon>malvids</taxon>
        <taxon>Malvales</taxon>
        <taxon>Malvaceae</taxon>
        <taxon>Helicteroideae</taxon>
        <taxon>Durio</taxon>
    </lineage>
</organism>
<gene>
    <name evidence="4" type="primary">LOC111290082</name>
</gene>